<sequence length="476" mass="49905">MSTGAGHETGVRIEQDSLGSVAVPTSALWGIHTERAILNFPVSGIQLGSHRHLVRALAVVKKAAALTNTELGLIPADIGHAIVTACDTVAAGKVDEAFPVDVIQGGAGTSTNMNANEVIANLALQSLGHPRGSYDVIDPIGHVNKCQSTNDVYPTALRLALVFALEGLLERLALLSAAFAERGNAFAAIPKVGRTQLQDAVPMTLGQEFTAFAVTLEEDQRRLREAAALLRECSLGATAIGTGITADPRYVERVIDQLAAVSGVPLTRAHDFVEATWDTGAFMTFSGALKRTAIKLSKICSDLRLLSSGPQTGLAEIRLPPRQAGSSIMPGKVNPVIPEVINQIAFYVAGADVTVTMAADNGQLQLNAFEPVIAHALLQSMGWLANGCDILRELCVTGIEANEPLLRSRSQASTAQVTALVPYLGYSAAAGLAHRAEVSGQDVLELAIIEGLMPHGQLKTLANAGNDNLSGEPACQ</sequence>
<evidence type="ECO:0000256" key="1">
    <source>
        <dbReference type="ARBA" id="ARBA00023239"/>
    </source>
</evidence>
<dbReference type="Gene3D" id="1.10.40.30">
    <property type="entry name" value="Fumarase/aspartase (C-terminal domain)"/>
    <property type="match status" value="1"/>
</dbReference>
<name>A0ABW8N6S1_9MICC</name>
<keyword evidence="1 4" id="KW-0456">Lyase</keyword>
<dbReference type="SUPFAM" id="SSF48557">
    <property type="entry name" value="L-aspartase-like"/>
    <property type="match status" value="1"/>
</dbReference>
<evidence type="ECO:0000313" key="4">
    <source>
        <dbReference type="EMBL" id="MFK4639270.1"/>
    </source>
</evidence>
<dbReference type="PANTHER" id="PTHR42696:SF2">
    <property type="entry name" value="ASPARTATE AMMONIA-LYASE"/>
    <property type="match status" value="1"/>
</dbReference>
<evidence type="ECO:0000313" key="5">
    <source>
        <dbReference type="Proteomes" id="UP001620520"/>
    </source>
</evidence>
<organism evidence="4 5">
    <name type="scientific">Paenarthrobacter histidinolovorans</name>
    <dbReference type="NCBI Taxonomy" id="43664"/>
    <lineage>
        <taxon>Bacteria</taxon>
        <taxon>Bacillati</taxon>
        <taxon>Actinomycetota</taxon>
        <taxon>Actinomycetes</taxon>
        <taxon>Micrococcales</taxon>
        <taxon>Micrococcaceae</taxon>
        <taxon>Paenarthrobacter</taxon>
    </lineage>
</organism>
<dbReference type="InterPro" id="IPR020557">
    <property type="entry name" value="Fumarate_lyase_CS"/>
</dbReference>
<evidence type="ECO:0000259" key="2">
    <source>
        <dbReference type="Pfam" id="PF00206"/>
    </source>
</evidence>
<evidence type="ECO:0000259" key="3">
    <source>
        <dbReference type="Pfam" id="PF10415"/>
    </source>
</evidence>
<protein>
    <submittedName>
        <fullName evidence="4">Aspartate ammonia-lyase</fullName>
        <ecNumber evidence="4">4.3.1.1</ecNumber>
    </submittedName>
</protein>
<dbReference type="EC" id="4.3.1.1" evidence="4"/>
<dbReference type="GO" id="GO:0008797">
    <property type="term" value="F:aspartate ammonia-lyase activity"/>
    <property type="evidence" value="ECO:0007669"/>
    <property type="project" value="UniProtKB-EC"/>
</dbReference>
<reference evidence="4 5" key="1">
    <citation type="submission" date="2024-10" db="EMBL/GenBank/DDBJ databases">
        <title>Novel secondary metabolite-producing bacteria for plant disease control.</title>
        <authorList>
            <person name="Chevrette M."/>
        </authorList>
    </citation>
    <scope>NUCLEOTIDE SEQUENCE [LARGE SCALE GENOMIC DNA]</scope>
    <source>
        <strain evidence="4 5">J30 TE3557</strain>
    </source>
</reference>
<gene>
    <name evidence="4" type="ORF">ABIA52_002159</name>
</gene>
<accession>A0ABW8N6S1</accession>
<dbReference type="InterPro" id="IPR051546">
    <property type="entry name" value="Aspartate_Ammonia-Lyase"/>
</dbReference>
<dbReference type="Gene3D" id="1.10.275.10">
    <property type="entry name" value="Fumarase/aspartase (N-terminal domain)"/>
    <property type="match status" value="1"/>
</dbReference>
<dbReference type="PROSITE" id="PS00163">
    <property type="entry name" value="FUMARATE_LYASES"/>
    <property type="match status" value="1"/>
</dbReference>
<dbReference type="Pfam" id="PF00206">
    <property type="entry name" value="Lyase_1"/>
    <property type="match status" value="1"/>
</dbReference>
<dbReference type="PANTHER" id="PTHR42696">
    <property type="entry name" value="ASPARTATE AMMONIA-LYASE"/>
    <property type="match status" value="1"/>
</dbReference>
<dbReference type="Proteomes" id="UP001620520">
    <property type="component" value="Unassembled WGS sequence"/>
</dbReference>
<dbReference type="InterPro" id="IPR018951">
    <property type="entry name" value="Fumarase_C_C"/>
</dbReference>
<dbReference type="RefSeq" id="WP_404594377.1">
    <property type="nucleotide sequence ID" value="NZ_JBIYEW010000003.1"/>
</dbReference>
<feature type="domain" description="Fumarase C C-terminal" evidence="3">
    <location>
        <begin position="417"/>
        <end position="462"/>
    </location>
</feature>
<feature type="domain" description="Fumarate lyase N-terminal" evidence="2">
    <location>
        <begin position="19"/>
        <end position="350"/>
    </location>
</feature>
<dbReference type="PRINTS" id="PR00149">
    <property type="entry name" value="FUMRATELYASE"/>
</dbReference>
<dbReference type="CDD" id="cd01357">
    <property type="entry name" value="Aspartase"/>
    <property type="match status" value="1"/>
</dbReference>
<dbReference type="EMBL" id="JBIYEW010000003">
    <property type="protein sequence ID" value="MFK4639270.1"/>
    <property type="molecule type" value="Genomic_DNA"/>
</dbReference>
<dbReference type="NCBIfam" id="NF008909">
    <property type="entry name" value="PRK12273.1"/>
    <property type="match status" value="1"/>
</dbReference>
<keyword evidence="5" id="KW-1185">Reference proteome</keyword>
<dbReference type="InterPro" id="IPR008948">
    <property type="entry name" value="L-Aspartase-like"/>
</dbReference>
<dbReference type="Gene3D" id="1.20.200.10">
    <property type="entry name" value="Fumarase/aspartase (Central domain)"/>
    <property type="match status" value="1"/>
</dbReference>
<dbReference type="InterPro" id="IPR022761">
    <property type="entry name" value="Fumarate_lyase_N"/>
</dbReference>
<comment type="caution">
    <text evidence="4">The sequence shown here is derived from an EMBL/GenBank/DDBJ whole genome shotgun (WGS) entry which is preliminary data.</text>
</comment>
<proteinExistence type="predicted"/>
<dbReference type="InterPro" id="IPR024083">
    <property type="entry name" value="Fumarase/histidase_N"/>
</dbReference>
<dbReference type="InterPro" id="IPR000362">
    <property type="entry name" value="Fumarate_lyase_fam"/>
</dbReference>
<dbReference type="Pfam" id="PF10415">
    <property type="entry name" value="FumaraseC_C"/>
    <property type="match status" value="1"/>
</dbReference>